<dbReference type="OrthoDB" id="7069125at2"/>
<accession>A0A1C4D2R7</accession>
<feature type="transmembrane region" description="Helical" evidence="1">
    <location>
        <begin position="77"/>
        <end position="96"/>
    </location>
</feature>
<organism evidence="2 3">
    <name type="scientific">Gilliamella intestini</name>
    <dbReference type="NCBI Taxonomy" id="1798183"/>
    <lineage>
        <taxon>Bacteria</taxon>
        <taxon>Pseudomonadati</taxon>
        <taxon>Pseudomonadota</taxon>
        <taxon>Gammaproteobacteria</taxon>
        <taxon>Orbales</taxon>
        <taxon>Orbaceae</taxon>
        <taxon>Gilliamella</taxon>
    </lineage>
</organism>
<feature type="transmembrane region" description="Helical" evidence="1">
    <location>
        <begin position="16"/>
        <end position="40"/>
    </location>
</feature>
<dbReference type="AlphaFoldDB" id="A0A1C4D2R7"/>
<keyword evidence="1" id="KW-1133">Transmembrane helix</keyword>
<keyword evidence="1" id="KW-0812">Transmembrane</keyword>
<keyword evidence="3" id="KW-1185">Reference proteome</keyword>
<evidence type="ECO:0000313" key="3">
    <source>
        <dbReference type="Proteomes" id="UP000199698"/>
    </source>
</evidence>
<evidence type="ECO:0000256" key="1">
    <source>
        <dbReference type="SAM" id="Phobius"/>
    </source>
</evidence>
<dbReference type="EMBL" id="FMBA01000057">
    <property type="protein sequence ID" value="SCC25576.1"/>
    <property type="molecule type" value="Genomic_DNA"/>
</dbReference>
<feature type="transmembrane region" description="Helical" evidence="1">
    <location>
        <begin position="146"/>
        <end position="170"/>
    </location>
</feature>
<sequence length="297" mass="33990">MESSLNHYQFSQKFNLALTIVFTLIGIIAAIVLGIIYSIISSYSPLIIIDAALVIGMAYILTFISSKFTKLAKIRNVKVNFLMTFFLCLFAYYSSIVTFETIILGMDYFNSSLFFSPWKVVDIMMNDIIPYREITITKGKMSRGQISGIFLIILYLIEMAIFFIPAFFALCINDYFCENCQTWYSKSTLSSFSDSTLESQILNNQQGNYADVLSNIVFYKNEDDLINNVDPNIEQQDALFYFYCQCPKCHQKSILTIEKKQLKKGDKGFEVKDASDPILVDAIFIDNKTEALFESQK</sequence>
<feature type="transmembrane region" description="Helical" evidence="1">
    <location>
        <begin position="46"/>
        <end position="65"/>
    </location>
</feature>
<reference evidence="3" key="1">
    <citation type="submission" date="2016-08" db="EMBL/GenBank/DDBJ databases">
        <authorList>
            <person name="Varghese N."/>
            <person name="Submissions Spin"/>
        </authorList>
    </citation>
    <scope>NUCLEOTIDE SEQUENCE [LARGE SCALE GENOMIC DNA]</scope>
    <source>
        <strain evidence="3">R-53144</strain>
    </source>
</reference>
<name>A0A1C4D2R7_9GAMM</name>
<proteinExistence type="predicted"/>
<protein>
    <submittedName>
        <fullName evidence="2">Uncharacterized protein</fullName>
    </submittedName>
</protein>
<keyword evidence="1" id="KW-0472">Membrane</keyword>
<dbReference type="RefSeq" id="WP_091125379.1">
    <property type="nucleotide sequence ID" value="NZ_FMBA01000057.1"/>
</dbReference>
<dbReference type="Proteomes" id="UP000199698">
    <property type="component" value="Unassembled WGS sequence"/>
</dbReference>
<evidence type="ECO:0000313" key="2">
    <source>
        <dbReference type="EMBL" id="SCC25576.1"/>
    </source>
</evidence>
<gene>
    <name evidence="2" type="ORF">GA0061080_10572</name>
</gene>